<sequence>MSLKLSLVSLSNTDLPIETKQQALIDIVLRFLTPQERASLFESITHQRETNLLARYPEYQSKSLSVLFELMDYRDLVRLHPNNLHDDVYLLELTVAECFPHWLDFWCACEIEAIKQKYLLENREPATELSFEDASYSAMLIDDISESSMRVQLPSYPVAMTLSDAVALSNLELFVQGEKWYEILPLLSLSQKGKHFILLQTQTTPVLVASALIQDWNQRNTWLSYAPQFNSEKWRFCLPLHGYQELNRLDILASDLVTDYGSLTVFDQAFQTHITKTETVCEVLRLTVSGSVQHKLYFLYLAQKELMNVLFQSGYKVGFTIIEQAFMLNFYQSIDSKAYFHSGYCDINGDGINTYRGFWNFESMVDTFKRTDFRDYKRRIRVIRQNTQVNEHA</sequence>
<dbReference type="RefSeq" id="WP_005494702.1">
    <property type="nucleotide sequence ID" value="NZ_CP023248.2"/>
</dbReference>
<organism evidence="8">
    <name type="scientific">Vibrio parahaemolyticus</name>
    <dbReference type="NCBI Taxonomy" id="670"/>
    <lineage>
        <taxon>Bacteria</taxon>
        <taxon>Pseudomonadati</taxon>
        <taxon>Pseudomonadota</taxon>
        <taxon>Gammaproteobacteria</taxon>
        <taxon>Vibrionales</taxon>
        <taxon>Vibrionaceae</taxon>
        <taxon>Vibrio</taxon>
    </lineage>
</organism>
<comment type="similarity">
    <text evidence="1">Belongs to the LuxM / VanM family.</text>
</comment>
<keyword evidence="6" id="KW-0071">Autoinducer synthesis</keyword>
<keyword evidence="5" id="KW-0949">S-adenosyl-L-methionine</keyword>
<evidence type="ECO:0000313" key="8">
    <source>
        <dbReference type="EMBL" id="ASZ51691.1"/>
    </source>
</evidence>
<gene>
    <name evidence="9" type="ORF">AKG60_10300</name>
    <name evidence="8" type="ORF">YA91_14460</name>
</gene>
<evidence type="ECO:0000313" key="9">
    <source>
        <dbReference type="EMBL" id="OQJ99987.1"/>
    </source>
</evidence>
<dbReference type="Pfam" id="PF17327">
    <property type="entry name" value="AHL_synthase"/>
    <property type="match status" value="1"/>
</dbReference>
<dbReference type="EMBL" id="LHQV01000014">
    <property type="protein sequence ID" value="OQJ99987.1"/>
    <property type="molecule type" value="Genomic_DNA"/>
</dbReference>
<evidence type="ECO:0000313" key="10">
    <source>
        <dbReference type="Proteomes" id="UP000191946"/>
    </source>
</evidence>
<protein>
    <recommendedName>
        <fullName evidence="2">acyl-homoserine-lactone synthase</fullName>
        <ecNumber evidence="2">2.3.1.184</ecNumber>
    </recommendedName>
</protein>
<evidence type="ECO:0000256" key="7">
    <source>
        <dbReference type="ARBA" id="ARBA00048576"/>
    </source>
</evidence>
<evidence type="ECO:0000256" key="1">
    <source>
        <dbReference type="ARBA" id="ARBA00009683"/>
    </source>
</evidence>
<dbReference type="EMBL" id="CP023248">
    <property type="protein sequence ID" value="ASZ51691.1"/>
    <property type="molecule type" value="Genomic_DNA"/>
</dbReference>
<evidence type="ECO:0000256" key="3">
    <source>
        <dbReference type="ARBA" id="ARBA00022654"/>
    </source>
</evidence>
<dbReference type="GO" id="GO:0061579">
    <property type="term" value="F:N-acyl homoserine lactone synthase activity"/>
    <property type="evidence" value="ECO:0007669"/>
    <property type="project" value="UniProtKB-EC"/>
</dbReference>
<reference evidence="9 10" key="1">
    <citation type="submission" date="2015-08" db="EMBL/GenBank/DDBJ databases">
        <title>Draft Genome Sequences of Vibrio parahaemolyticus Strains.</title>
        <authorList>
            <person name="Gonzalez-Escalona N."/>
            <person name="DePaola A."/>
        </authorList>
    </citation>
    <scope>NUCLEOTIDE SEQUENCE [LARGE SCALE GENOMIC DNA]</scope>
    <source>
        <strain evidence="9 10">CFSAN001621</strain>
    </source>
</reference>
<dbReference type="Proteomes" id="UP000191946">
    <property type="component" value="Unassembled WGS sequence"/>
</dbReference>
<evidence type="ECO:0000256" key="5">
    <source>
        <dbReference type="ARBA" id="ARBA00022691"/>
    </source>
</evidence>
<keyword evidence="3" id="KW-0673">Quorum sensing</keyword>
<dbReference type="InterPro" id="IPR035304">
    <property type="entry name" value="AHL_synthase"/>
</dbReference>
<keyword evidence="4" id="KW-0808">Transferase</keyword>
<reference evidence="8" key="2">
    <citation type="submission" date="2017-09" db="EMBL/GenBank/DDBJ databases">
        <authorList>
            <person name="Ehlers B."/>
            <person name="Leendertz F.H."/>
        </authorList>
    </citation>
    <scope>NUCLEOTIDE SEQUENCE</scope>
    <source>
        <strain evidence="8">MAVP-26</strain>
    </source>
</reference>
<accession>A0A249W6I4</accession>
<evidence type="ECO:0000256" key="2">
    <source>
        <dbReference type="ARBA" id="ARBA00012340"/>
    </source>
</evidence>
<proteinExistence type="inferred from homology"/>
<name>A0A249W6I4_VIBPH</name>
<dbReference type="GO" id="GO:0009372">
    <property type="term" value="P:quorum sensing"/>
    <property type="evidence" value="ECO:0007669"/>
    <property type="project" value="UniProtKB-KW"/>
</dbReference>
<evidence type="ECO:0000256" key="4">
    <source>
        <dbReference type="ARBA" id="ARBA00022679"/>
    </source>
</evidence>
<dbReference type="AlphaFoldDB" id="A0A249W6I4"/>
<keyword evidence="10" id="KW-1185">Reference proteome</keyword>
<dbReference type="EC" id="2.3.1.184" evidence="2"/>
<comment type="catalytic activity">
    <reaction evidence="7">
        <text>a fatty acyl-[ACP] + S-adenosyl-L-methionine = an N-acyl-L-homoserine lactone + S-methyl-5'-thioadenosine + holo-[ACP] + H(+)</text>
        <dbReference type="Rhea" id="RHEA:10096"/>
        <dbReference type="Rhea" id="RHEA-COMP:9685"/>
        <dbReference type="Rhea" id="RHEA-COMP:14125"/>
        <dbReference type="ChEBI" id="CHEBI:15378"/>
        <dbReference type="ChEBI" id="CHEBI:17509"/>
        <dbReference type="ChEBI" id="CHEBI:55474"/>
        <dbReference type="ChEBI" id="CHEBI:59789"/>
        <dbReference type="ChEBI" id="CHEBI:64479"/>
        <dbReference type="ChEBI" id="CHEBI:138651"/>
        <dbReference type="EC" id="2.3.1.184"/>
    </reaction>
</comment>
<evidence type="ECO:0000256" key="6">
    <source>
        <dbReference type="ARBA" id="ARBA00022929"/>
    </source>
</evidence>